<evidence type="ECO:0000313" key="3">
    <source>
        <dbReference type="Proteomes" id="UP000736856"/>
    </source>
</evidence>
<accession>A0A937DLR3</accession>
<protein>
    <recommendedName>
        <fullName evidence="4">Tetratricopeptide repeat-like domain-containing protein</fullName>
    </recommendedName>
</protein>
<gene>
    <name evidence="2" type="ORF">EU981_01850</name>
</gene>
<organism evidence="2 3">
    <name type="scientific">Candidatus Liberibacter ctenarytainae</name>
    <dbReference type="NCBI Taxonomy" id="2020335"/>
    <lineage>
        <taxon>Bacteria</taxon>
        <taxon>Pseudomonadati</taxon>
        <taxon>Pseudomonadota</taxon>
        <taxon>Alphaproteobacteria</taxon>
        <taxon>Hyphomicrobiales</taxon>
        <taxon>Rhizobiaceae</taxon>
        <taxon>Liberibacter</taxon>
    </lineage>
</organism>
<evidence type="ECO:0008006" key="4">
    <source>
        <dbReference type="Google" id="ProtNLM"/>
    </source>
</evidence>
<dbReference type="InterPro" id="IPR011990">
    <property type="entry name" value="TPR-like_helical_dom_sf"/>
</dbReference>
<name>A0A937DLR3_9HYPH</name>
<keyword evidence="1" id="KW-0812">Transmembrane</keyword>
<evidence type="ECO:0000313" key="2">
    <source>
        <dbReference type="EMBL" id="MBL0848834.1"/>
    </source>
</evidence>
<dbReference type="EMBL" id="SEOL01000002">
    <property type="protein sequence ID" value="MBL0848834.1"/>
    <property type="molecule type" value="Genomic_DNA"/>
</dbReference>
<proteinExistence type="predicted"/>
<keyword evidence="1" id="KW-1133">Transmembrane helix</keyword>
<dbReference type="Proteomes" id="UP000736856">
    <property type="component" value="Unassembled WGS sequence"/>
</dbReference>
<sequence>MKPNKDTVSCNGGKCKMGRFRCKLVGASILLLVGLSIAAWFFLHNSDKKPTIPEEDTFSQAVILFNENKLDDAQTAFERVLSHGKNSDLPLSRMYIATLLEKKNDISNAITKFLEIAHDNSIPPVIRYVANIRAAWLSVDTAPHDDIIKMLQKLSDPSNPMYYSAQEIIGLSALKSGDIKKAKGIFEAIKKDPKAPSGVADRSQMILSNITSTYNM</sequence>
<dbReference type="Gene3D" id="1.25.40.10">
    <property type="entry name" value="Tetratricopeptide repeat domain"/>
    <property type="match status" value="1"/>
</dbReference>
<evidence type="ECO:0000256" key="1">
    <source>
        <dbReference type="SAM" id="Phobius"/>
    </source>
</evidence>
<reference evidence="2" key="1">
    <citation type="submission" date="2019-02" db="EMBL/GenBank/DDBJ databases">
        <title>A novel Candidatus Liberibacter species associated with the New Zealand native fuchsia psyllid, Ctenarytaina fuchsiae.</title>
        <authorList>
            <person name="Thompson S.M."/>
            <person name="Jorgensen N."/>
            <person name="David C."/>
            <person name="Bulman S.R."/>
            <person name="Smith G.R."/>
        </authorList>
    </citation>
    <scope>NUCLEOTIDE SEQUENCE</scope>
    <source>
        <strain evidence="2">Oxford</strain>
    </source>
</reference>
<feature type="transmembrane region" description="Helical" evidence="1">
    <location>
        <begin position="24"/>
        <end position="43"/>
    </location>
</feature>
<keyword evidence="1" id="KW-0472">Membrane</keyword>
<dbReference type="SUPFAM" id="SSF48452">
    <property type="entry name" value="TPR-like"/>
    <property type="match status" value="1"/>
</dbReference>
<comment type="caution">
    <text evidence="2">The sequence shown here is derived from an EMBL/GenBank/DDBJ whole genome shotgun (WGS) entry which is preliminary data.</text>
</comment>
<dbReference type="AlphaFoldDB" id="A0A937DLR3"/>